<keyword evidence="3" id="KW-1185">Reference proteome</keyword>
<dbReference type="HOGENOM" id="CLU_683634_0_0_1"/>
<sequence>MAAVSVIKYQEAMAADDNAVPCTLKPRRNLTATYFELGRYTLCRDMTKQVIEIIKETMPEDKVILAKLAQREQRSTEHIPQVSEQEKLKRRLKIYAPLPRYHASLYTTTDYFTVGHDVAESLFNVLLQDFPRKNNKTMLFFLGGIGDSRNLYATMIDLHTSEKKGVASRRNYHFVANGHNKCALTRNLIIWKLLDELSTLAHDSDQGLMALATIFFIYESYLMPKYIHGNLRRIMENILVSLEKGDSPLPWVSLHAHDIPKYIEVLKSWISENFQNFTALEVMHGIRIALSQRAPFHDRNCKEKQLYTRYGFLQPPGKIFLLLSQVCWSFYKLHPNLACFVGRPNEFDFGNDPFSALDHFESFYKGQKPSSLFDHAAPLFKGAGDSIKKMKQRLHVEVLWRCY</sequence>
<proteinExistence type="predicted"/>
<dbReference type="AlphaFoldDB" id="A7ESK3"/>
<evidence type="ECO:0000313" key="3">
    <source>
        <dbReference type="Proteomes" id="UP000001312"/>
    </source>
</evidence>
<dbReference type="Proteomes" id="UP000001312">
    <property type="component" value="Unassembled WGS sequence"/>
</dbReference>
<dbReference type="RefSeq" id="XP_001590568.1">
    <property type="nucleotide sequence ID" value="XM_001590518.1"/>
</dbReference>
<evidence type="ECO:0000313" key="2">
    <source>
        <dbReference type="EMBL" id="EDN92445.1"/>
    </source>
</evidence>
<dbReference type="STRING" id="665079.A7ESK3"/>
<dbReference type="Pfam" id="PF14737">
    <property type="entry name" value="DUF4470"/>
    <property type="match status" value="1"/>
</dbReference>
<name>A7ESK3_SCLS1</name>
<feature type="domain" description="DUF4470" evidence="1">
    <location>
        <begin position="126"/>
        <end position="198"/>
    </location>
</feature>
<protein>
    <recommendedName>
        <fullName evidence="1">DUF4470 domain-containing protein</fullName>
    </recommendedName>
</protein>
<reference evidence="3" key="1">
    <citation type="journal article" date="2011" name="PLoS Genet.">
        <title>Genomic analysis of the necrotrophic fungal pathogens Sclerotinia sclerotiorum and Botrytis cinerea.</title>
        <authorList>
            <person name="Amselem J."/>
            <person name="Cuomo C.A."/>
            <person name="van Kan J.A."/>
            <person name="Viaud M."/>
            <person name="Benito E.P."/>
            <person name="Couloux A."/>
            <person name="Coutinho P.M."/>
            <person name="de Vries R.P."/>
            <person name="Dyer P.S."/>
            <person name="Fillinger S."/>
            <person name="Fournier E."/>
            <person name="Gout L."/>
            <person name="Hahn M."/>
            <person name="Kohn L."/>
            <person name="Lapalu N."/>
            <person name="Plummer K.M."/>
            <person name="Pradier J.M."/>
            <person name="Quevillon E."/>
            <person name="Sharon A."/>
            <person name="Simon A."/>
            <person name="ten Have A."/>
            <person name="Tudzynski B."/>
            <person name="Tudzynski P."/>
            <person name="Wincker P."/>
            <person name="Andrew M."/>
            <person name="Anthouard V."/>
            <person name="Beever R.E."/>
            <person name="Beffa R."/>
            <person name="Benoit I."/>
            <person name="Bouzid O."/>
            <person name="Brault B."/>
            <person name="Chen Z."/>
            <person name="Choquer M."/>
            <person name="Collemare J."/>
            <person name="Cotton P."/>
            <person name="Danchin E.G."/>
            <person name="Da Silva C."/>
            <person name="Gautier A."/>
            <person name="Giraud C."/>
            <person name="Giraud T."/>
            <person name="Gonzalez C."/>
            <person name="Grossetete S."/>
            <person name="Guldener U."/>
            <person name="Henrissat B."/>
            <person name="Howlett B.J."/>
            <person name="Kodira C."/>
            <person name="Kretschmer M."/>
            <person name="Lappartient A."/>
            <person name="Leroch M."/>
            <person name="Levis C."/>
            <person name="Mauceli E."/>
            <person name="Neuveglise C."/>
            <person name="Oeser B."/>
            <person name="Pearson M."/>
            <person name="Poulain J."/>
            <person name="Poussereau N."/>
            <person name="Quesneville H."/>
            <person name="Rascle C."/>
            <person name="Schumacher J."/>
            <person name="Segurens B."/>
            <person name="Sexton A."/>
            <person name="Silva E."/>
            <person name="Sirven C."/>
            <person name="Soanes D.M."/>
            <person name="Talbot N.J."/>
            <person name="Templeton M."/>
            <person name="Yandava C."/>
            <person name="Yarden O."/>
            <person name="Zeng Q."/>
            <person name="Rollins J.A."/>
            <person name="Lebrun M.H."/>
            <person name="Dickman M."/>
        </authorList>
    </citation>
    <scope>NUCLEOTIDE SEQUENCE [LARGE SCALE GENOMIC DNA]</scope>
    <source>
        <strain evidence="3">ATCC 18683 / 1980 / Ss-1</strain>
    </source>
</reference>
<dbReference type="InterPro" id="IPR027974">
    <property type="entry name" value="DUF4470"/>
</dbReference>
<accession>A7ESK3</accession>
<dbReference type="EMBL" id="CH476631">
    <property type="protein sequence ID" value="EDN92445.1"/>
    <property type="molecule type" value="Genomic_DNA"/>
</dbReference>
<dbReference type="GeneID" id="5486954"/>
<evidence type="ECO:0000259" key="1">
    <source>
        <dbReference type="Pfam" id="PF14737"/>
    </source>
</evidence>
<dbReference type="InParanoid" id="A7ESK3"/>
<dbReference type="KEGG" id="ssl:SS1G_08308"/>
<gene>
    <name evidence="2" type="ORF">SS1G_08308</name>
</gene>
<organism evidence="2 3">
    <name type="scientific">Sclerotinia sclerotiorum (strain ATCC 18683 / 1980 / Ss-1)</name>
    <name type="common">White mold</name>
    <name type="synonym">Whetzelinia sclerotiorum</name>
    <dbReference type="NCBI Taxonomy" id="665079"/>
    <lineage>
        <taxon>Eukaryota</taxon>
        <taxon>Fungi</taxon>
        <taxon>Dikarya</taxon>
        <taxon>Ascomycota</taxon>
        <taxon>Pezizomycotina</taxon>
        <taxon>Leotiomycetes</taxon>
        <taxon>Helotiales</taxon>
        <taxon>Sclerotiniaceae</taxon>
        <taxon>Sclerotinia</taxon>
    </lineage>
</organism>